<reference evidence="2" key="1">
    <citation type="submission" date="2022-01" db="EMBL/GenBank/DDBJ databases">
        <title>Comparative genomics reveals a dynamic genome evolution in the ectomycorrhizal milk-cap (Lactarius) mushrooms.</title>
        <authorList>
            <consortium name="DOE Joint Genome Institute"/>
            <person name="Lebreton A."/>
            <person name="Tang N."/>
            <person name="Kuo A."/>
            <person name="LaButti K."/>
            <person name="Drula E."/>
            <person name="Barry K."/>
            <person name="Clum A."/>
            <person name="Lipzen A."/>
            <person name="Mousain D."/>
            <person name="Ng V."/>
            <person name="Wang R."/>
            <person name="Wang X."/>
            <person name="Dai Y."/>
            <person name="Henrissat B."/>
            <person name="Grigoriev I.V."/>
            <person name="Guerin-Laguette A."/>
            <person name="Yu F."/>
            <person name="Martin F.M."/>
        </authorList>
    </citation>
    <scope>NUCLEOTIDE SEQUENCE</scope>
    <source>
        <strain evidence="2">QP</strain>
    </source>
</reference>
<organism evidence="2 3">
    <name type="scientific">Lactarius akahatsu</name>
    <dbReference type="NCBI Taxonomy" id="416441"/>
    <lineage>
        <taxon>Eukaryota</taxon>
        <taxon>Fungi</taxon>
        <taxon>Dikarya</taxon>
        <taxon>Basidiomycota</taxon>
        <taxon>Agaricomycotina</taxon>
        <taxon>Agaricomycetes</taxon>
        <taxon>Russulales</taxon>
        <taxon>Russulaceae</taxon>
        <taxon>Lactarius</taxon>
    </lineage>
</organism>
<gene>
    <name evidence="2" type="ORF">EDB92DRAFT_1980226</name>
</gene>
<evidence type="ECO:0000259" key="1">
    <source>
        <dbReference type="PROSITE" id="PS50234"/>
    </source>
</evidence>
<dbReference type="Pfam" id="PF13519">
    <property type="entry name" value="VWA_2"/>
    <property type="match status" value="1"/>
</dbReference>
<dbReference type="InterPro" id="IPR002035">
    <property type="entry name" value="VWF_A"/>
</dbReference>
<dbReference type="SUPFAM" id="SSF53300">
    <property type="entry name" value="vWA-like"/>
    <property type="match status" value="1"/>
</dbReference>
<evidence type="ECO:0000313" key="2">
    <source>
        <dbReference type="EMBL" id="KAH8979281.1"/>
    </source>
</evidence>
<dbReference type="CDD" id="cd00198">
    <property type="entry name" value="vWFA"/>
    <property type="match status" value="1"/>
</dbReference>
<feature type="domain" description="VWFA" evidence="1">
    <location>
        <begin position="1935"/>
        <end position="2142"/>
    </location>
</feature>
<dbReference type="Gene3D" id="3.40.50.300">
    <property type="entry name" value="P-loop containing nucleotide triphosphate hydrolases"/>
    <property type="match status" value="1"/>
</dbReference>
<proteinExistence type="predicted"/>
<comment type="caution">
    <text evidence="2">The sequence shown here is derived from an EMBL/GenBank/DDBJ whole genome shotgun (WGS) entry which is preliminary data.</text>
</comment>
<sequence>MQTSQIRVKNATSIDLADEVKGMYRVLDLISESGSNGYVDKIVIAQEPLQRFINALSPGAYASITKVDFKTLDQLSIKPIGIYGCKDEIVRLLQSLGAIDEELCVTFVSTYLVARLLLAPSHVSGPQRKLSSGLYIVVATDANPTDERHYIIYWPEDSTWNDSAPPPVCRNRVTFMRYLTKMCDQVVALLSADHSASIVWHDEDGDANSIDIDAGDSERLFAFEVAKTNEQEESAVSRPGFQVVAGIQNLFMNSSIIVPYEAPPDCPIDPSLFAPRLLPGETVQGLLTAVYVPPQVKTETWDKRSYSPMALSQLLKDNALVLSEDLDENAVQNLVDIALRDLFPRQCEEWNGIKQHIREMFMQELREKKSAIDRDIADTENNLRYALREEVIDHVIGSFPSLDRNELFSHERVHSAGLRVENPVKLSDIRALYPEFEGTFKKYVKDARFDDVPRKSRDFRLLKLGVISLWRLLDQNKRLRSETRSALLKALVIDHNFQQAFKLLPKRSNAVARWISSFWADPKGEETFKTEMKQTAARVPDSRFFQQLEARLEGTNDEDLRSAAQNAKALAQTELLSSIDTVVEQMTFTVLEMQQNTCGRSVHLQIANEEREVLNNARVAFIREINKHSVGRQNPTVHIGRIEVEKERHYAPVFKLTGRREEPEVHRMPEIKLWVHLMELTSEDRHNMQMDPKHIPTPTINDRLSSSFQVSPLAELIFCRLLENEKLLLVLANRERFFVFLEPLRVLDSALRRGKYIKSLNRGRLGQSVLFSFDEAKRMLAVCASTKLQLHMFVFDETYKALQSQGSVIDLVPWYSRADNSILHLAFVCGREEVALVDSSARVRIFSFVTLQFRPASIQLQTPPNAIYSSPDGSCILVLHVHDSGPSLTAFHLETFGSNEGIALDVPDFSLEGAILSSMVSRGQVFFLGLDINAQVVKSVAIDITKKVTEFMFKEKGSKHGPHTRLTQHNCLLDCHAEVWTRFPVLPAMKRRTITSLSERRQKTLTFIADNHTRPFASYFSNLIQKFAKAMRKPTGDELSGINVSAAQFRPFWDKVLSRTDWKVSRYRVGEWLVDLLCLIPIHIAVCRENRFVPLADGVLSAELERSLLGAEVNQIVDKLSFGWYESIFQSYLALKPVKVVSSMGQQSVGKSYSLNHLVDTSFAGSAMRTTEGVWMSVTPTDEALIVALDFEGVDSIERSPQEDTLLVLFNTAISNLVLFRNNFAFGRDISGLFQSFQSSASVLDPAANPTLFQSTLVIIIKDVLEPDTVEITREFSLKFQQIVQQEQDANFISRLHGGKLDIIPFPVIKSREFYKLFATLKRRLDLQKISHPAAGEFLFTMKTLMAKLKANDWGALSHTMAEHRAKSLSAFLSIALATGYSEIEPELEPMKNFDSDLKVECDDTGARFAISDRELPPPEKIEMCLAALREAQSPGTPRQFISDPEWVGELASYLSGLIDLRVNHVRLWLDSNLGRFQGGHAAIEDLRRRFDSLVIEMKANVQFCRAQCASCHLLCIRSRLHDGDHGCQTSHKCAHTCEFCKDSIKPCGLAAGHPGKHVCVVSAHLCGDPCKLLGRRGCLEDCTNVIGHEGDHMCSALAHMCSEPCALRNIQLLGGKTFSCQESCSIPSEQEHESHCCDIRLCPVTCKLCKRLCDQPHLHGLTPGAHHLCGEAHSCSERCAVPGICQIDTSPQSIEATFTGRHETFQYTRCVQTIPPGLLSHEGEHVHSKEGKPFHFCETRCKNCGYFCTLPLGHTQQEHETSHGSMTETRWAVDGPDDASLEFGGHKFSSNDEGAPMMCSLVCSSMGRHIHIDYCRADADVNGPCDAAEVQHINDRIVPEPGKPKDAVTHSLYWQRTDPYSRDEQAIFGKCDALCSGPEHLATETAPGQPSYCTLPMFHPPQSANDPVDGVGYVSHDGHKFSCENPGVVQQAFHVIFVIDRSYSMSIDDRLPLADAPATDRIMQKASNRLGAVYSALYSFWSARHVAVTSGQEINGARRDAYSVIMFNSTTKNVVVNDFTSSPDELLDVVLNTRAKGGTGFATALQAGQAVMVDNWSTERTPIMIFLSDGECSVPDTAIQDLCRSAIQHRKPLSFHAVSFGNDWDSTIFDSTRPFIPDPSVFYRNSSASTLRNMAQLALEIQNEAPHDPMFPATARIPSSFTTALDTVRLAETFLRIAESLRKTRGSLMR</sequence>
<name>A0AAD4L8B5_9AGAM</name>
<dbReference type="PROSITE" id="PS50234">
    <property type="entry name" value="VWFA"/>
    <property type="match status" value="1"/>
</dbReference>
<dbReference type="SMART" id="SM00327">
    <property type="entry name" value="VWA"/>
    <property type="match status" value="1"/>
</dbReference>
<keyword evidence="3" id="KW-1185">Reference proteome</keyword>
<dbReference type="InterPro" id="IPR027417">
    <property type="entry name" value="P-loop_NTPase"/>
</dbReference>
<dbReference type="PANTHER" id="PTHR22796">
    <property type="entry name" value="URG4-RELATED"/>
    <property type="match status" value="1"/>
</dbReference>
<dbReference type="PANTHER" id="PTHR22796:SF1">
    <property type="entry name" value="VWFA DOMAIN-CONTAINING PROTEIN"/>
    <property type="match status" value="1"/>
</dbReference>
<evidence type="ECO:0000313" key="3">
    <source>
        <dbReference type="Proteomes" id="UP001201163"/>
    </source>
</evidence>
<accession>A0AAD4L8B5</accession>
<dbReference type="Gene3D" id="3.40.50.410">
    <property type="entry name" value="von Willebrand factor, type A domain"/>
    <property type="match status" value="1"/>
</dbReference>
<dbReference type="EMBL" id="JAKELL010000178">
    <property type="protein sequence ID" value="KAH8979281.1"/>
    <property type="molecule type" value="Genomic_DNA"/>
</dbReference>
<dbReference type="Proteomes" id="UP001201163">
    <property type="component" value="Unassembled WGS sequence"/>
</dbReference>
<protein>
    <recommendedName>
        <fullName evidence="1">VWFA domain-containing protein</fullName>
    </recommendedName>
</protein>
<dbReference type="InterPro" id="IPR036465">
    <property type="entry name" value="vWFA_dom_sf"/>
</dbReference>
<dbReference type="SUPFAM" id="SSF52540">
    <property type="entry name" value="P-loop containing nucleoside triphosphate hydrolases"/>
    <property type="match status" value="1"/>
</dbReference>